<reference evidence="1 2" key="1">
    <citation type="submission" date="2017-10" db="EMBL/GenBank/DDBJ databases">
        <title>Development of genomic resources for the powdery mildew, Erysiphe pulchra.</title>
        <authorList>
            <person name="Wadl P.A."/>
            <person name="Mack B.M."/>
            <person name="Moore G."/>
            <person name="Beltz S.B."/>
        </authorList>
    </citation>
    <scope>NUCLEOTIDE SEQUENCE [LARGE SCALE GENOMIC DNA]</scope>
    <source>
        <strain evidence="1">Cflorida</strain>
    </source>
</reference>
<sequence>GHVEITKSMLADEIERVSSKRPAFVKLYGTPKPDAPYRTWMAFLTDTPRDGFRVFDESGITKVFKKKQPIEFCKRCNGHQSTKNCSRAPSCGNCGSTMHAQGDCKALTKCRNCGGPHRSDSHRCLARPTRYGNPTKEQLKYQAVVRAIAAESKAAIDEETVGSIETVTNSQSSNISAINNETPNNTQNTNTSIIDLNEALVETSTSVE</sequence>
<evidence type="ECO:0000313" key="2">
    <source>
        <dbReference type="Proteomes" id="UP000237438"/>
    </source>
</evidence>
<feature type="non-terminal residue" evidence="1">
    <location>
        <position position="208"/>
    </location>
</feature>
<feature type="non-terminal residue" evidence="1">
    <location>
        <position position="1"/>
    </location>
</feature>
<dbReference type="EMBL" id="PEDP01007929">
    <property type="protein sequence ID" value="POS81783.1"/>
    <property type="molecule type" value="Genomic_DNA"/>
</dbReference>
<gene>
    <name evidence="1" type="ORF">EPUL_006156</name>
</gene>
<keyword evidence="2" id="KW-1185">Reference proteome</keyword>
<dbReference type="OrthoDB" id="4869984at2759"/>
<dbReference type="Proteomes" id="UP000237438">
    <property type="component" value="Unassembled WGS sequence"/>
</dbReference>
<proteinExistence type="predicted"/>
<organism evidence="1 2">
    <name type="scientific">Erysiphe pulchra</name>
    <dbReference type="NCBI Taxonomy" id="225359"/>
    <lineage>
        <taxon>Eukaryota</taxon>
        <taxon>Fungi</taxon>
        <taxon>Dikarya</taxon>
        <taxon>Ascomycota</taxon>
        <taxon>Pezizomycotina</taxon>
        <taxon>Leotiomycetes</taxon>
        <taxon>Erysiphales</taxon>
        <taxon>Erysiphaceae</taxon>
        <taxon>Erysiphe</taxon>
    </lineage>
</organism>
<accession>A0A2S4PIC5</accession>
<name>A0A2S4PIC5_9PEZI</name>
<protein>
    <submittedName>
        <fullName evidence="1">Uncharacterized protein</fullName>
    </submittedName>
</protein>
<evidence type="ECO:0000313" key="1">
    <source>
        <dbReference type="EMBL" id="POS81783.1"/>
    </source>
</evidence>
<dbReference type="AlphaFoldDB" id="A0A2S4PIC5"/>
<comment type="caution">
    <text evidence="1">The sequence shown here is derived from an EMBL/GenBank/DDBJ whole genome shotgun (WGS) entry which is preliminary data.</text>
</comment>